<dbReference type="InterPro" id="IPR050250">
    <property type="entry name" value="Macrolide_Exporter_MacB"/>
</dbReference>
<protein>
    <recommendedName>
        <fullName evidence="8">ABC3 transporter permease C-terminal domain-containing protein</fullName>
    </recommendedName>
</protein>
<dbReference type="InterPro" id="IPR003838">
    <property type="entry name" value="ABC3_permease_C"/>
</dbReference>
<feature type="transmembrane region" description="Helical" evidence="7">
    <location>
        <begin position="465"/>
        <end position="485"/>
    </location>
</feature>
<evidence type="ECO:0000313" key="9">
    <source>
        <dbReference type="EMBL" id="GII28579.1"/>
    </source>
</evidence>
<dbReference type="GO" id="GO:0005886">
    <property type="term" value="C:plasma membrane"/>
    <property type="evidence" value="ECO:0007669"/>
    <property type="project" value="UniProtKB-SubCell"/>
</dbReference>
<dbReference type="EMBL" id="BOOO01000009">
    <property type="protein sequence ID" value="GII28579.1"/>
    <property type="molecule type" value="Genomic_DNA"/>
</dbReference>
<evidence type="ECO:0000259" key="8">
    <source>
        <dbReference type="Pfam" id="PF02687"/>
    </source>
</evidence>
<keyword evidence="4 7" id="KW-1133">Transmembrane helix</keyword>
<feature type="transmembrane region" description="Helical" evidence="7">
    <location>
        <begin position="682"/>
        <end position="707"/>
    </location>
</feature>
<feature type="transmembrane region" description="Helical" evidence="7">
    <location>
        <begin position="288"/>
        <end position="311"/>
    </location>
</feature>
<name>A0A8J3X6A5_9ACTN</name>
<comment type="subcellular location">
    <subcellularLocation>
        <location evidence="1">Cell membrane</location>
        <topology evidence="1">Multi-pass membrane protein</topology>
    </subcellularLocation>
</comment>
<evidence type="ECO:0000256" key="1">
    <source>
        <dbReference type="ARBA" id="ARBA00004651"/>
    </source>
</evidence>
<comment type="caution">
    <text evidence="9">The sequence shown here is derived from an EMBL/GenBank/DDBJ whole genome shotgun (WGS) entry which is preliminary data.</text>
</comment>
<accession>A0A8J3X6A5</accession>
<feature type="domain" description="ABC3 transporter permease C-terminal" evidence="8">
    <location>
        <begin position="686"/>
        <end position="797"/>
    </location>
</feature>
<sequence length="800" mass="81859">MLTIALSTLRTRLTSFIGTFVALALGAGLIAAMGQVLATTVGSPDRSPQRYAAAPVVVVPDDRLVVNTWQGRESAPLAESRGVPADLASSFSRPVVDRVFPAQLAGGPPAAGRPWSAVRTAPQRLVAGRAPAADDEIAVSAGARAGDRVQVVTAEGAEPYTVVGVTDAGPQATVFFTDARAARLSPRIDALALWQPAQEVRAVVGNRAVVLTGQDRVLVDPTRDSDERARNNADTIVGIAAGFAVFIAVFVVSSTFAFAVAQRRREFALLRTVGATRRQVRRMVYGEAGLVAVIASALGAVAGPFASGPILDWLTGLGMAPEWLVPSHATWPSVVAFTTGVVVAMLGVAMAAHRAGRVHPAEAMREAVVESRAMTWGRWIVGGGLLGSALVSMGVTAVADPSGASNDKSFMPVVMLLVAGVGLLAPAAVRPVASLLAAPLARLRGAGGTVVPAAAAASTRQTAATVAPVLIAVSLAAALLGAAAMTDDAKTAMESAPVRADYVVQPTGTAGLDRQLVERLRAIPGVDVATVAPTSVYTLEGATALIQRPTEAVDPTTLAAMLDLPVIEGSLTDLNDGTIVVSETWERKLGETVKLWRADGSEASLKVVGLLGAGAPADSYITPAHAFSAPVTTAYVKLRAGTSRDSVDALLKQATTGHNARALTKALWTDDNGARRNSASRLGLLVVLGIILAYTAIALVNTLLMAASDRTAERGALRLLGATRAQVVRYVVGEALLVVAIGVVLAAGVAAVSLAGLWASLVQIAGPIAISVPWPAIGAVTGGCVVLAVLASVTPVLSRG</sequence>
<dbReference type="Pfam" id="PF02687">
    <property type="entry name" value="FtsX"/>
    <property type="match status" value="2"/>
</dbReference>
<gene>
    <name evidence="9" type="ORF">Pmi06nite_20210</name>
</gene>
<evidence type="ECO:0000256" key="4">
    <source>
        <dbReference type="ARBA" id="ARBA00022989"/>
    </source>
</evidence>
<keyword evidence="5 7" id="KW-0472">Membrane</keyword>
<feature type="transmembrane region" description="Helical" evidence="7">
    <location>
        <begin position="410"/>
        <end position="429"/>
    </location>
</feature>
<evidence type="ECO:0000256" key="2">
    <source>
        <dbReference type="ARBA" id="ARBA00022475"/>
    </source>
</evidence>
<reference evidence="9 10" key="1">
    <citation type="submission" date="2021-01" db="EMBL/GenBank/DDBJ databases">
        <title>Whole genome shotgun sequence of Planotetraspora mira NBRC 15435.</title>
        <authorList>
            <person name="Komaki H."/>
            <person name="Tamura T."/>
        </authorList>
    </citation>
    <scope>NUCLEOTIDE SEQUENCE [LARGE SCALE GENOMIC DNA]</scope>
    <source>
        <strain evidence="9 10">NBRC 15435</strain>
    </source>
</reference>
<keyword evidence="3 7" id="KW-0812">Transmembrane</keyword>
<proteinExistence type="inferred from homology"/>
<feature type="transmembrane region" description="Helical" evidence="7">
    <location>
        <begin position="236"/>
        <end position="261"/>
    </location>
</feature>
<dbReference type="Proteomes" id="UP000650628">
    <property type="component" value="Unassembled WGS sequence"/>
</dbReference>
<keyword evidence="10" id="KW-1185">Reference proteome</keyword>
<feature type="domain" description="ABC3 transporter permease C-terminal" evidence="8">
    <location>
        <begin position="239"/>
        <end position="358"/>
    </location>
</feature>
<feature type="transmembrane region" description="Helical" evidence="7">
    <location>
        <begin position="376"/>
        <end position="398"/>
    </location>
</feature>
<feature type="transmembrane region" description="Helical" evidence="7">
    <location>
        <begin position="772"/>
        <end position="797"/>
    </location>
</feature>
<organism evidence="9 10">
    <name type="scientific">Planotetraspora mira</name>
    <dbReference type="NCBI Taxonomy" id="58121"/>
    <lineage>
        <taxon>Bacteria</taxon>
        <taxon>Bacillati</taxon>
        <taxon>Actinomycetota</taxon>
        <taxon>Actinomycetes</taxon>
        <taxon>Streptosporangiales</taxon>
        <taxon>Streptosporangiaceae</taxon>
        <taxon>Planotetraspora</taxon>
    </lineage>
</organism>
<evidence type="ECO:0000256" key="7">
    <source>
        <dbReference type="SAM" id="Phobius"/>
    </source>
</evidence>
<keyword evidence="2" id="KW-1003">Cell membrane</keyword>
<dbReference type="PANTHER" id="PTHR30572">
    <property type="entry name" value="MEMBRANE COMPONENT OF TRANSPORTER-RELATED"/>
    <property type="match status" value="1"/>
</dbReference>
<evidence type="ECO:0000313" key="10">
    <source>
        <dbReference type="Proteomes" id="UP000650628"/>
    </source>
</evidence>
<evidence type="ECO:0000256" key="5">
    <source>
        <dbReference type="ARBA" id="ARBA00023136"/>
    </source>
</evidence>
<feature type="transmembrane region" description="Helical" evidence="7">
    <location>
        <begin position="727"/>
        <end position="760"/>
    </location>
</feature>
<evidence type="ECO:0000256" key="3">
    <source>
        <dbReference type="ARBA" id="ARBA00022692"/>
    </source>
</evidence>
<comment type="similarity">
    <text evidence="6">Belongs to the ABC-4 integral membrane protein family.</text>
</comment>
<dbReference type="RefSeq" id="WP_203952608.1">
    <property type="nucleotide sequence ID" value="NZ_BOOO01000009.1"/>
</dbReference>
<evidence type="ECO:0000256" key="6">
    <source>
        <dbReference type="ARBA" id="ARBA00038076"/>
    </source>
</evidence>
<dbReference type="GO" id="GO:0022857">
    <property type="term" value="F:transmembrane transporter activity"/>
    <property type="evidence" value="ECO:0007669"/>
    <property type="project" value="TreeGrafter"/>
</dbReference>
<feature type="transmembrane region" description="Helical" evidence="7">
    <location>
        <begin position="331"/>
        <end position="355"/>
    </location>
</feature>
<dbReference type="AlphaFoldDB" id="A0A8J3X6A5"/>
<dbReference type="PANTHER" id="PTHR30572:SF4">
    <property type="entry name" value="ABC TRANSPORTER PERMEASE YTRF"/>
    <property type="match status" value="1"/>
</dbReference>